<organism evidence="1 2">
    <name type="scientific">Halonotius roseus</name>
    <dbReference type="NCBI Taxonomy" id="2511997"/>
    <lineage>
        <taxon>Archaea</taxon>
        <taxon>Methanobacteriati</taxon>
        <taxon>Methanobacteriota</taxon>
        <taxon>Stenosarchaea group</taxon>
        <taxon>Halobacteria</taxon>
        <taxon>Halobacteriales</taxon>
        <taxon>Haloferacaceae</taxon>
        <taxon>Halonotius</taxon>
    </lineage>
</organism>
<comment type="caution">
    <text evidence="1">The sequence shown here is derived from an EMBL/GenBank/DDBJ whole genome shotgun (WGS) entry which is preliminary data.</text>
</comment>
<proteinExistence type="predicted"/>
<dbReference type="SUPFAM" id="SSF102712">
    <property type="entry name" value="JAB1/MPN domain"/>
    <property type="match status" value="1"/>
</dbReference>
<name>A0A544QNP6_9EURY</name>
<gene>
    <name evidence="1" type="ORF">EWF95_08415</name>
</gene>
<accession>A0A544QNP6</accession>
<evidence type="ECO:0008006" key="3">
    <source>
        <dbReference type="Google" id="ProtNLM"/>
    </source>
</evidence>
<sequence length="143" mass="16327">MVPWPIRTVVIPPPIRASIESHVATHHPNEAGGFLGCRRQGRRLRATRHIPIANESTIPERRFETTVDDRVPPPPRVFYHSHTSPESISGLTRIDKRSIPEPFALVIFAPRGEALSYRGFKRGLLEWRELRVEADTGRRLARL</sequence>
<dbReference type="Proteomes" id="UP000315385">
    <property type="component" value="Unassembled WGS sequence"/>
</dbReference>
<dbReference type="AlphaFoldDB" id="A0A544QNP6"/>
<dbReference type="Gene3D" id="3.40.140.10">
    <property type="entry name" value="Cytidine Deaminase, domain 2"/>
    <property type="match status" value="1"/>
</dbReference>
<protein>
    <recommendedName>
        <fullName evidence="3">JAB domain-containing protein</fullName>
    </recommendedName>
</protein>
<dbReference type="RefSeq" id="WP_142443616.1">
    <property type="nucleotide sequence ID" value="NZ_SESI01000002.1"/>
</dbReference>
<dbReference type="EMBL" id="SESI01000002">
    <property type="protein sequence ID" value="TQQ80504.1"/>
    <property type="molecule type" value="Genomic_DNA"/>
</dbReference>
<keyword evidence="2" id="KW-1185">Reference proteome</keyword>
<evidence type="ECO:0000313" key="1">
    <source>
        <dbReference type="EMBL" id="TQQ80504.1"/>
    </source>
</evidence>
<evidence type="ECO:0000313" key="2">
    <source>
        <dbReference type="Proteomes" id="UP000315385"/>
    </source>
</evidence>
<reference evidence="1 2" key="1">
    <citation type="submission" date="2019-02" db="EMBL/GenBank/DDBJ databases">
        <title>Halonotius sp. a new haloqrchaeon isolated from saline water.</title>
        <authorList>
            <person name="Duran-Viseras A."/>
            <person name="Sanchez-Porro C."/>
            <person name="Ventosa A."/>
        </authorList>
    </citation>
    <scope>NUCLEOTIDE SEQUENCE [LARGE SCALE GENOMIC DNA]</scope>
    <source>
        <strain evidence="1 2">F9-27</strain>
    </source>
</reference>